<feature type="transmembrane region" description="Helical" evidence="7">
    <location>
        <begin position="168"/>
        <end position="189"/>
    </location>
</feature>
<dbReference type="HAMAP" id="MF_01392">
    <property type="entry name" value="CytC_Ccs1"/>
    <property type="match status" value="1"/>
</dbReference>
<evidence type="ECO:0000313" key="9">
    <source>
        <dbReference type="EMBL" id="CAD7697214.1"/>
    </source>
</evidence>
<dbReference type="AlphaFoldDB" id="A0A8S1IPZ5"/>
<feature type="domain" description="ResB-like" evidence="8">
    <location>
        <begin position="115"/>
        <end position="391"/>
    </location>
</feature>
<sequence>MQVAGAPRSWLRSGKPPPMAGAALRGGRGVRLSIRGRRTGLEGGWLGRIQAVASPTKESEKKAVDQGTKGPGLPEGTPVVLATAQEAPYPEDSASGLFNVAYKRVLRELSSFPRAIGVLALIGFCSAVGTVVEQNKPVTWYMENYPNTGPKMFGFLTYDLLYFLQWDHIYTCWYFLLLMALLASQLVACTYTRQFPIAKVAQRWQFATTPEAVARKGDIAETLPDARIQDLGGLLNEKGYQVCLKDSSLYAFKGLAGRFAPIGVHIAMLLIMGGVIYGAFGGFKGTAMVPQGRDFVMADALVPNSFFSTLPDAAKNTLRVHDFSIDYRSDGSIAQFYSDLSVEDQDGRELKRKTISVNDPFRYGGLTMYQTDWSMAAISVKAVGSPLQPDNGEFIKLPMASLEGRKDVSGRVWATFIPMPEDASEGGPPRGVSVLAKDFQTVVLYDSNGEFAGVRRPGSGKVISVDGMDITIGDVLGSTGLEMKVDPGVPLVYAGFAGLMLTSLLSYLSHSQVWACQKDKDIHVSGKTNRAKVVFGLELSALLDKVPEVAPPPKATAN</sequence>
<evidence type="ECO:0000256" key="1">
    <source>
        <dbReference type="ARBA" id="ARBA00004141"/>
    </source>
</evidence>
<reference evidence="9" key="1">
    <citation type="submission" date="2020-12" db="EMBL/GenBank/DDBJ databases">
        <authorList>
            <person name="Iha C."/>
        </authorList>
    </citation>
    <scope>NUCLEOTIDE SEQUENCE</scope>
</reference>
<feature type="transmembrane region" description="Helical" evidence="7">
    <location>
        <begin position="112"/>
        <end position="132"/>
    </location>
</feature>
<dbReference type="InterPro" id="IPR007816">
    <property type="entry name" value="ResB-like_domain"/>
</dbReference>
<gene>
    <name evidence="9" type="ORF">OSTQU699_LOCUS2575</name>
</gene>
<comment type="caution">
    <text evidence="9">The sequence shown here is derived from an EMBL/GenBank/DDBJ whole genome shotgun (WGS) entry which is preliminary data.</text>
</comment>
<feature type="domain" description="ResB-like" evidence="8">
    <location>
        <begin position="431"/>
        <end position="538"/>
    </location>
</feature>
<evidence type="ECO:0000313" key="10">
    <source>
        <dbReference type="Proteomes" id="UP000708148"/>
    </source>
</evidence>
<dbReference type="GO" id="GO:0016020">
    <property type="term" value="C:membrane"/>
    <property type="evidence" value="ECO:0007669"/>
    <property type="project" value="UniProtKB-SubCell"/>
</dbReference>
<proteinExistence type="inferred from homology"/>
<dbReference type="EMBL" id="CAJHUC010000627">
    <property type="protein sequence ID" value="CAD7697214.1"/>
    <property type="molecule type" value="Genomic_DNA"/>
</dbReference>
<dbReference type="PANTHER" id="PTHR31566">
    <property type="entry name" value="CYTOCHROME C BIOGENESIS PROTEIN CCS1, CHLOROPLASTIC"/>
    <property type="match status" value="1"/>
</dbReference>
<dbReference type="OrthoDB" id="565797at2759"/>
<keyword evidence="4 7" id="KW-1133">Transmembrane helix</keyword>
<evidence type="ECO:0000256" key="7">
    <source>
        <dbReference type="SAM" id="Phobius"/>
    </source>
</evidence>
<dbReference type="Pfam" id="PF05140">
    <property type="entry name" value="ResB"/>
    <property type="match status" value="2"/>
</dbReference>
<keyword evidence="10" id="KW-1185">Reference proteome</keyword>
<keyword evidence="2 7" id="KW-0812">Transmembrane</keyword>
<evidence type="ECO:0000256" key="6">
    <source>
        <dbReference type="SAM" id="MobiDB-lite"/>
    </source>
</evidence>
<evidence type="ECO:0000256" key="3">
    <source>
        <dbReference type="ARBA" id="ARBA00022748"/>
    </source>
</evidence>
<dbReference type="Proteomes" id="UP000708148">
    <property type="component" value="Unassembled WGS sequence"/>
</dbReference>
<protein>
    <recommendedName>
        <fullName evidence="8">ResB-like domain-containing protein</fullName>
    </recommendedName>
</protein>
<keyword evidence="5 7" id="KW-0472">Membrane</keyword>
<dbReference type="GO" id="GO:0017004">
    <property type="term" value="P:cytochrome complex assembly"/>
    <property type="evidence" value="ECO:0007669"/>
    <property type="project" value="UniProtKB-KW"/>
</dbReference>
<accession>A0A8S1IPZ5</accession>
<evidence type="ECO:0000256" key="2">
    <source>
        <dbReference type="ARBA" id="ARBA00022692"/>
    </source>
</evidence>
<evidence type="ECO:0000259" key="8">
    <source>
        <dbReference type="Pfam" id="PF05140"/>
    </source>
</evidence>
<feature type="region of interest" description="Disordered" evidence="6">
    <location>
        <begin position="1"/>
        <end position="26"/>
    </location>
</feature>
<evidence type="ECO:0000256" key="5">
    <source>
        <dbReference type="ARBA" id="ARBA00023136"/>
    </source>
</evidence>
<evidence type="ECO:0000256" key="4">
    <source>
        <dbReference type="ARBA" id="ARBA00022989"/>
    </source>
</evidence>
<name>A0A8S1IPZ5_9CHLO</name>
<feature type="transmembrane region" description="Helical" evidence="7">
    <location>
        <begin position="259"/>
        <end position="280"/>
    </location>
</feature>
<keyword evidence="3" id="KW-0201">Cytochrome c-type biogenesis</keyword>
<dbReference type="InterPro" id="IPR023494">
    <property type="entry name" value="Cyt_c_bgen_Ccs1/CcsB/ResB"/>
</dbReference>
<organism evidence="9 10">
    <name type="scientific">Ostreobium quekettii</name>
    <dbReference type="NCBI Taxonomy" id="121088"/>
    <lineage>
        <taxon>Eukaryota</taxon>
        <taxon>Viridiplantae</taxon>
        <taxon>Chlorophyta</taxon>
        <taxon>core chlorophytes</taxon>
        <taxon>Ulvophyceae</taxon>
        <taxon>TCBD clade</taxon>
        <taxon>Bryopsidales</taxon>
        <taxon>Ostreobineae</taxon>
        <taxon>Ostreobiaceae</taxon>
        <taxon>Ostreobium</taxon>
    </lineage>
</organism>
<dbReference type="PANTHER" id="PTHR31566:SF0">
    <property type="entry name" value="CYTOCHROME C BIOGENESIS PROTEIN CCS1, CHLOROPLASTIC"/>
    <property type="match status" value="1"/>
</dbReference>
<comment type="subcellular location">
    <subcellularLocation>
        <location evidence="1">Membrane</location>
        <topology evidence="1">Multi-pass membrane protein</topology>
    </subcellularLocation>
</comment>